<keyword evidence="1" id="KW-0677">Repeat</keyword>
<proteinExistence type="predicted"/>
<dbReference type="SUPFAM" id="SSF52540">
    <property type="entry name" value="P-loop containing nucleoside triphosphate hydrolases"/>
    <property type="match status" value="1"/>
</dbReference>
<dbReference type="GeneID" id="25267318"/>
<sequence length="172" mass="19268">MTGFESGTVDVSLGGSSKVRSTVDIKKLEKQEAKARAKLAKRVQRDRYESSKLVENARRQENYEMFLKVKSLETAGVRGKNKDINLLNIDLNFGNNCILTNATLSLARGRRYGVIGRNGVGQSTLLRKVALREILIVLHTYARVSNTPDVVELWRYFLGERSGAAPRAERDV</sequence>
<reference evidence="2 3" key="1">
    <citation type="submission" date="2014-05" db="EMBL/GenBank/DDBJ databases">
        <title>Draft genome sequence of a rare smut relative, Tilletiaria anomala UBC 951.</title>
        <authorList>
            <consortium name="DOE Joint Genome Institute"/>
            <person name="Toome M."/>
            <person name="Kuo A."/>
            <person name="Henrissat B."/>
            <person name="Lipzen A."/>
            <person name="Tritt A."/>
            <person name="Yoshinaga Y."/>
            <person name="Zane M."/>
            <person name="Barry K."/>
            <person name="Grigoriev I.V."/>
            <person name="Spatafora J.W."/>
            <person name="Aimea M.C."/>
        </authorList>
    </citation>
    <scope>NUCLEOTIDE SEQUENCE [LARGE SCALE GENOMIC DNA]</scope>
    <source>
        <strain evidence="2 3">UBC 951</strain>
    </source>
</reference>
<dbReference type="InterPro" id="IPR027417">
    <property type="entry name" value="P-loop_NTPase"/>
</dbReference>
<keyword evidence="3" id="KW-1185">Reference proteome</keyword>
<organism evidence="2 3">
    <name type="scientific">Tilletiaria anomala (strain ATCC 24038 / CBS 436.72 / UBC 951)</name>
    <dbReference type="NCBI Taxonomy" id="1037660"/>
    <lineage>
        <taxon>Eukaryota</taxon>
        <taxon>Fungi</taxon>
        <taxon>Dikarya</taxon>
        <taxon>Basidiomycota</taxon>
        <taxon>Ustilaginomycotina</taxon>
        <taxon>Exobasidiomycetes</taxon>
        <taxon>Georgefischeriales</taxon>
        <taxon>Tilletiariaceae</taxon>
        <taxon>Tilletiaria</taxon>
    </lineage>
</organism>
<feature type="non-terminal residue" evidence="2">
    <location>
        <position position="172"/>
    </location>
</feature>
<dbReference type="OrthoDB" id="2110130at2759"/>
<dbReference type="InParanoid" id="A0A066V936"/>
<dbReference type="InterPro" id="IPR050611">
    <property type="entry name" value="ABCF"/>
</dbReference>
<dbReference type="STRING" id="1037660.A0A066V936"/>
<evidence type="ECO:0000256" key="1">
    <source>
        <dbReference type="ARBA" id="ARBA00022737"/>
    </source>
</evidence>
<gene>
    <name evidence="2" type="ORF">K437DRAFT_296439</name>
</gene>
<dbReference type="EMBL" id="JMSN01000126">
    <property type="protein sequence ID" value="KDN37981.1"/>
    <property type="molecule type" value="Genomic_DNA"/>
</dbReference>
<evidence type="ECO:0000313" key="2">
    <source>
        <dbReference type="EMBL" id="KDN37981.1"/>
    </source>
</evidence>
<dbReference type="RefSeq" id="XP_013240560.1">
    <property type="nucleotide sequence ID" value="XM_013385106.1"/>
</dbReference>
<evidence type="ECO:0000313" key="3">
    <source>
        <dbReference type="Proteomes" id="UP000027361"/>
    </source>
</evidence>
<dbReference type="Proteomes" id="UP000027361">
    <property type="component" value="Unassembled WGS sequence"/>
</dbReference>
<dbReference type="GO" id="GO:0005524">
    <property type="term" value="F:ATP binding"/>
    <property type="evidence" value="ECO:0007669"/>
    <property type="project" value="TreeGrafter"/>
</dbReference>
<protein>
    <recommendedName>
        <fullName evidence="4">ABC transporter domain-containing protein</fullName>
    </recommendedName>
</protein>
<accession>A0A066V936</accession>
<dbReference type="HOGENOM" id="CLU_1559056_0_0_1"/>
<dbReference type="AlphaFoldDB" id="A0A066V936"/>
<dbReference type="PANTHER" id="PTHR19211">
    <property type="entry name" value="ATP-BINDING TRANSPORT PROTEIN-RELATED"/>
    <property type="match status" value="1"/>
</dbReference>
<dbReference type="Gene3D" id="3.40.50.300">
    <property type="entry name" value="P-loop containing nucleotide triphosphate hydrolases"/>
    <property type="match status" value="1"/>
</dbReference>
<name>A0A066V936_TILAU</name>
<dbReference type="PANTHER" id="PTHR19211:SF117">
    <property type="entry name" value="ATP-BINDING CASSETTE SUB-FAMILY F MEMBER 3"/>
    <property type="match status" value="1"/>
</dbReference>
<comment type="caution">
    <text evidence="2">The sequence shown here is derived from an EMBL/GenBank/DDBJ whole genome shotgun (WGS) entry which is preliminary data.</text>
</comment>
<evidence type="ECO:0008006" key="4">
    <source>
        <dbReference type="Google" id="ProtNLM"/>
    </source>
</evidence>